<evidence type="ECO:0000313" key="1">
    <source>
        <dbReference type="EMBL" id="MDR6238579.1"/>
    </source>
</evidence>
<comment type="caution">
    <text evidence="1">The sequence shown here is derived from an EMBL/GenBank/DDBJ whole genome shotgun (WGS) entry which is preliminary data.</text>
</comment>
<gene>
    <name evidence="1" type="ORF">HNQ88_001616</name>
</gene>
<name>A0AAE3XNY5_9BACT</name>
<accession>A0AAE3XNY5</accession>
<dbReference type="RefSeq" id="WP_309938087.1">
    <property type="nucleotide sequence ID" value="NZ_AP025305.1"/>
</dbReference>
<proteinExistence type="predicted"/>
<dbReference type="AlphaFoldDB" id="A0AAE3XNY5"/>
<protein>
    <submittedName>
        <fullName evidence="1">Uncharacterized protein</fullName>
    </submittedName>
</protein>
<organism evidence="1 2">
    <name type="scientific">Aureibacter tunicatorum</name>
    <dbReference type="NCBI Taxonomy" id="866807"/>
    <lineage>
        <taxon>Bacteria</taxon>
        <taxon>Pseudomonadati</taxon>
        <taxon>Bacteroidota</taxon>
        <taxon>Cytophagia</taxon>
        <taxon>Cytophagales</taxon>
        <taxon>Persicobacteraceae</taxon>
        <taxon>Aureibacter</taxon>
    </lineage>
</organism>
<reference evidence="1" key="1">
    <citation type="submission" date="2023-07" db="EMBL/GenBank/DDBJ databases">
        <title>Genomic Encyclopedia of Type Strains, Phase IV (KMG-IV): sequencing the most valuable type-strain genomes for metagenomic binning, comparative biology and taxonomic classification.</title>
        <authorList>
            <person name="Goeker M."/>
        </authorList>
    </citation>
    <scope>NUCLEOTIDE SEQUENCE</scope>
    <source>
        <strain evidence="1">DSM 26174</strain>
    </source>
</reference>
<dbReference type="Pfam" id="PF22535">
    <property type="entry name" value="DUF7003"/>
    <property type="match status" value="1"/>
</dbReference>
<dbReference type="InterPro" id="IPR054272">
    <property type="entry name" value="DUF7003"/>
</dbReference>
<dbReference type="Proteomes" id="UP001185092">
    <property type="component" value="Unassembled WGS sequence"/>
</dbReference>
<dbReference type="PROSITE" id="PS51257">
    <property type="entry name" value="PROKAR_LIPOPROTEIN"/>
    <property type="match status" value="1"/>
</dbReference>
<keyword evidence="2" id="KW-1185">Reference proteome</keyword>
<dbReference type="EMBL" id="JAVDQD010000002">
    <property type="protein sequence ID" value="MDR6238579.1"/>
    <property type="molecule type" value="Genomic_DNA"/>
</dbReference>
<sequence>MKKNSIIIIILQLVFFSCSGNIKDNSNNNIGMPFNEIEILKQLDLAFNQTPSEFYPQGQPEDIKYNFFLDLEHGYFETAGSRIHLFADSTRWAIVFEKSGYKNRGTSAEIELNYVGNCIEYPIDKYPERNYITNSGCVILIDPTEFERIENKEGADMEIFELIGQDIKEIKIRDKFVPFDNNYANYEKVGIEIRDYDNPKKLIGFGDLIRYLHETNPSLISATEDEIRKHIPKDIPKLMTIDKFHFVSAYETTNPPSQQETFKLIAKVLTTKDSINWKPTQKINNSWKNWESGNL</sequence>
<evidence type="ECO:0000313" key="2">
    <source>
        <dbReference type="Proteomes" id="UP001185092"/>
    </source>
</evidence>